<keyword evidence="2" id="KW-1185">Reference proteome</keyword>
<accession>A0A0S3T8D0</accession>
<dbReference type="EMBL" id="AP015044">
    <property type="protein sequence ID" value="BAU01515.1"/>
    <property type="molecule type" value="Genomic_DNA"/>
</dbReference>
<name>A0A0S3T8D0_PHAAN</name>
<gene>
    <name evidence="1" type="primary">Vigan.11G076600</name>
    <name evidence="1" type="ORF">VIGAN_11076600</name>
</gene>
<dbReference type="AlphaFoldDB" id="A0A0S3T8D0"/>
<protein>
    <submittedName>
        <fullName evidence="1">Uncharacterized protein</fullName>
    </submittedName>
</protein>
<evidence type="ECO:0000313" key="2">
    <source>
        <dbReference type="Proteomes" id="UP000291084"/>
    </source>
</evidence>
<evidence type="ECO:0000313" key="1">
    <source>
        <dbReference type="EMBL" id="BAU01515.1"/>
    </source>
</evidence>
<proteinExistence type="predicted"/>
<organism evidence="1 2">
    <name type="scientific">Vigna angularis var. angularis</name>
    <dbReference type="NCBI Taxonomy" id="157739"/>
    <lineage>
        <taxon>Eukaryota</taxon>
        <taxon>Viridiplantae</taxon>
        <taxon>Streptophyta</taxon>
        <taxon>Embryophyta</taxon>
        <taxon>Tracheophyta</taxon>
        <taxon>Spermatophyta</taxon>
        <taxon>Magnoliopsida</taxon>
        <taxon>eudicotyledons</taxon>
        <taxon>Gunneridae</taxon>
        <taxon>Pentapetalae</taxon>
        <taxon>rosids</taxon>
        <taxon>fabids</taxon>
        <taxon>Fabales</taxon>
        <taxon>Fabaceae</taxon>
        <taxon>Papilionoideae</taxon>
        <taxon>50 kb inversion clade</taxon>
        <taxon>NPAAA clade</taxon>
        <taxon>indigoferoid/millettioid clade</taxon>
        <taxon>Phaseoleae</taxon>
        <taxon>Vigna</taxon>
    </lineage>
</organism>
<sequence length="92" mass="10175">MECLRRLGFAIAVVVAGRNLRKVLRRHKGREVDSGLGNPFLRGSVHRREKGSVSQRWCKGSWRQASQRGKAAPTRRCGSVAVLCTMEAVVTA</sequence>
<dbReference type="Proteomes" id="UP000291084">
    <property type="component" value="Chromosome 11"/>
</dbReference>
<reference evidence="1 2" key="1">
    <citation type="journal article" date="2015" name="Sci. Rep.">
        <title>The power of single molecule real-time sequencing technology in the de novo assembly of a eukaryotic genome.</title>
        <authorList>
            <person name="Sakai H."/>
            <person name="Naito K."/>
            <person name="Ogiso-Tanaka E."/>
            <person name="Takahashi Y."/>
            <person name="Iseki K."/>
            <person name="Muto C."/>
            <person name="Satou K."/>
            <person name="Teruya K."/>
            <person name="Shiroma A."/>
            <person name="Shimoji M."/>
            <person name="Hirano T."/>
            <person name="Itoh T."/>
            <person name="Kaga A."/>
            <person name="Tomooka N."/>
        </authorList>
    </citation>
    <scope>NUCLEOTIDE SEQUENCE [LARGE SCALE GENOMIC DNA]</scope>
    <source>
        <strain evidence="2">cv. Shumari</strain>
    </source>
</reference>